<keyword evidence="9 11" id="KW-0472">Membrane</keyword>
<feature type="domain" description="Cytochrome b/b6 N-terminal region profile" evidence="12">
    <location>
        <begin position="6"/>
        <end position="218"/>
    </location>
</feature>
<feature type="transmembrane region" description="Helical" evidence="11">
    <location>
        <begin position="253"/>
        <end position="271"/>
    </location>
</feature>
<keyword evidence="8 10" id="KW-0408">Iron</keyword>
<feature type="transmembrane region" description="Helical" evidence="11">
    <location>
        <begin position="191"/>
        <end position="214"/>
    </location>
</feature>
<evidence type="ECO:0000256" key="1">
    <source>
        <dbReference type="ARBA" id="ARBA00004141"/>
    </source>
</evidence>
<dbReference type="PANTHER" id="PTHR19271">
    <property type="entry name" value="CYTOCHROME B"/>
    <property type="match status" value="1"/>
</dbReference>
<dbReference type="SUPFAM" id="SSF81342">
    <property type="entry name" value="Transmembrane di-heme cytochromes"/>
    <property type="match status" value="1"/>
</dbReference>
<evidence type="ECO:0008006" key="17">
    <source>
        <dbReference type="Google" id="ProtNLM"/>
    </source>
</evidence>
<dbReference type="InterPro" id="IPR005797">
    <property type="entry name" value="Cyt_b/b6_N"/>
</dbReference>
<feature type="transmembrane region" description="Helical" evidence="11">
    <location>
        <begin position="314"/>
        <end position="331"/>
    </location>
</feature>
<dbReference type="PROSITE" id="PS51003">
    <property type="entry name" value="CYTB_CTER"/>
    <property type="match status" value="1"/>
</dbReference>
<proteinExistence type="predicted"/>
<evidence type="ECO:0000256" key="10">
    <source>
        <dbReference type="PROSITE-ProRule" id="PRU00433"/>
    </source>
</evidence>
<dbReference type="SUPFAM" id="SSF81648">
    <property type="entry name" value="a domain/subunit of cytochrome bc1 complex (Ubiquinol-cytochrome c reductase)"/>
    <property type="match status" value="1"/>
</dbReference>
<evidence type="ECO:0000256" key="8">
    <source>
        <dbReference type="ARBA" id="ARBA00023004"/>
    </source>
</evidence>
<evidence type="ECO:0000259" key="12">
    <source>
        <dbReference type="PROSITE" id="PS51002"/>
    </source>
</evidence>
<dbReference type="InterPro" id="IPR016174">
    <property type="entry name" value="Di-haem_cyt_TM"/>
</dbReference>
<dbReference type="Pfam" id="PF00032">
    <property type="entry name" value="Cytochrom_B_C"/>
    <property type="match status" value="1"/>
</dbReference>
<dbReference type="PROSITE" id="PS51007">
    <property type="entry name" value="CYTC"/>
    <property type="match status" value="1"/>
</dbReference>
<dbReference type="PROSITE" id="PS51002">
    <property type="entry name" value="CYTB_NTER"/>
    <property type="match status" value="1"/>
</dbReference>
<evidence type="ECO:0000259" key="13">
    <source>
        <dbReference type="PROSITE" id="PS51003"/>
    </source>
</evidence>
<organism evidence="15 16">
    <name type="scientific">Anaeromyxobacter oryzae</name>
    <dbReference type="NCBI Taxonomy" id="2918170"/>
    <lineage>
        <taxon>Bacteria</taxon>
        <taxon>Pseudomonadati</taxon>
        <taxon>Myxococcota</taxon>
        <taxon>Myxococcia</taxon>
        <taxon>Myxococcales</taxon>
        <taxon>Cystobacterineae</taxon>
        <taxon>Anaeromyxobacteraceae</taxon>
        <taxon>Anaeromyxobacter</taxon>
    </lineage>
</organism>
<comment type="subcellular location">
    <subcellularLocation>
        <location evidence="1">Membrane</location>
        <topology evidence="1">Multi-pass membrane protein</topology>
    </subcellularLocation>
</comment>
<feature type="transmembrane region" description="Helical" evidence="11">
    <location>
        <begin position="35"/>
        <end position="63"/>
    </location>
</feature>
<reference evidence="16" key="1">
    <citation type="journal article" date="2022" name="Int. J. Syst. Evol. Microbiol.">
        <title>Anaeromyxobacter oryzae sp. nov., Anaeromyxobacter diazotrophicus sp. nov. and Anaeromyxobacter paludicola sp. nov., isolated from paddy soils.</title>
        <authorList>
            <person name="Itoh H."/>
            <person name="Xu Z."/>
            <person name="Mise K."/>
            <person name="Masuda Y."/>
            <person name="Ushijima N."/>
            <person name="Hayakawa C."/>
            <person name="Shiratori Y."/>
            <person name="Senoo K."/>
        </authorList>
    </citation>
    <scope>NUCLEOTIDE SEQUENCE [LARGE SCALE GENOMIC DNA]</scope>
    <source>
        <strain evidence="16">Red232</strain>
    </source>
</reference>
<feature type="transmembrane region" description="Helical" evidence="11">
    <location>
        <begin position="88"/>
        <end position="109"/>
    </location>
</feature>
<dbReference type="Pfam" id="PF13442">
    <property type="entry name" value="Cytochrome_CBB3"/>
    <property type="match status" value="1"/>
</dbReference>
<evidence type="ECO:0000313" key="16">
    <source>
        <dbReference type="Proteomes" id="UP001162891"/>
    </source>
</evidence>
<accession>A0ABM7WS71</accession>
<dbReference type="Gene3D" id="1.10.760.10">
    <property type="entry name" value="Cytochrome c-like domain"/>
    <property type="match status" value="1"/>
</dbReference>
<gene>
    <name evidence="15" type="ORF">AMOR_13110</name>
</gene>
<evidence type="ECO:0000256" key="2">
    <source>
        <dbReference type="ARBA" id="ARBA00022448"/>
    </source>
</evidence>
<evidence type="ECO:0000256" key="5">
    <source>
        <dbReference type="ARBA" id="ARBA00022723"/>
    </source>
</evidence>
<keyword evidence="4 11" id="KW-0812">Transmembrane</keyword>
<dbReference type="Pfam" id="PF00033">
    <property type="entry name" value="Cytochrome_B"/>
    <property type="match status" value="1"/>
</dbReference>
<evidence type="ECO:0000259" key="14">
    <source>
        <dbReference type="PROSITE" id="PS51007"/>
    </source>
</evidence>
<dbReference type="InterPro" id="IPR036909">
    <property type="entry name" value="Cyt_c-like_dom_sf"/>
</dbReference>
<keyword evidence="16" id="KW-1185">Reference proteome</keyword>
<evidence type="ECO:0000256" key="7">
    <source>
        <dbReference type="ARBA" id="ARBA00022989"/>
    </source>
</evidence>
<keyword evidence="7 11" id="KW-1133">Transmembrane helix</keyword>
<sequence length="476" mass="52001">MRVQRAWQWFDELTGFSRTLGSVLRHPVPPAGRTAWLYVFGSATLLTFVLQVITGTALASAYVTSTGDAYESLRFITEVPLGRITRGLHAFGASMMVILIGVHVIRVYLMGAYKYPRQMNWLTGAVLFLLTLGMAFTGQLLRWDQTGFWTAVIAAEQAGRTPLVGGWLGHFLLAGDTVGGATLSRFFATHVFFIPGLIFLLVALHLYLVVYNGISEPPRAGRPVDPVTYRAWYRALLERHGQPFWPDAAWRDAVFGLLVIATIFTLAVAVGPPELGRPPDPSIIEASPRPDWYFLWYFAVLTLIPRWSENYVIILGPLSLIVFLVALPLVAGRGERSPLRRPWAIAGVAAVVLMIWHYSGVGALAPWSPRFEAKPLPAEVVGATSGPVASGARVFYDRGCEYCHLVAGRGGIRGPDLSDVGDRLTQEQMATRIFSGAANMPSYAGKLRAEELADLLAFLSSRSRGAGPATAPPRPP</sequence>
<dbReference type="Gene3D" id="1.20.810.10">
    <property type="entry name" value="Cytochrome Bc1 Complex, Chain C"/>
    <property type="match status" value="1"/>
</dbReference>
<dbReference type="InterPro" id="IPR027387">
    <property type="entry name" value="Cytb/b6-like_sf"/>
</dbReference>
<dbReference type="EMBL" id="AP025591">
    <property type="protein sequence ID" value="BDG02315.1"/>
    <property type="molecule type" value="Genomic_DNA"/>
</dbReference>
<protein>
    <recommendedName>
        <fullName evidence="17">C-type cytochrome</fullName>
    </recommendedName>
</protein>
<feature type="transmembrane region" description="Helical" evidence="11">
    <location>
        <begin position="121"/>
        <end position="141"/>
    </location>
</feature>
<dbReference type="InterPro" id="IPR005798">
    <property type="entry name" value="Cyt_b/b6_C"/>
</dbReference>
<evidence type="ECO:0000256" key="6">
    <source>
        <dbReference type="ARBA" id="ARBA00022982"/>
    </source>
</evidence>
<evidence type="ECO:0000256" key="4">
    <source>
        <dbReference type="ARBA" id="ARBA00022692"/>
    </source>
</evidence>
<feature type="transmembrane region" description="Helical" evidence="11">
    <location>
        <begin position="343"/>
        <end position="367"/>
    </location>
</feature>
<evidence type="ECO:0000256" key="3">
    <source>
        <dbReference type="ARBA" id="ARBA00022617"/>
    </source>
</evidence>
<keyword evidence="5 10" id="KW-0479">Metal-binding</keyword>
<name>A0ABM7WS71_9BACT</name>
<evidence type="ECO:0000313" key="15">
    <source>
        <dbReference type="EMBL" id="BDG02315.1"/>
    </source>
</evidence>
<keyword evidence="2" id="KW-0813">Transport</keyword>
<keyword evidence="3 10" id="KW-0349">Heme</keyword>
<dbReference type="InterPro" id="IPR009056">
    <property type="entry name" value="Cyt_c-like_dom"/>
</dbReference>
<dbReference type="InterPro" id="IPR036150">
    <property type="entry name" value="Cyt_b/b6_C_sf"/>
</dbReference>
<dbReference type="Proteomes" id="UP001162891">
    <property type="component" value="Chromosome"/>
</dbReference>
<evidence type="ECO:0000256" key="11">
    <source>
        <dbReference type="SAM" id="Phobius"/>
    </source>
</evidence>
<keyword evidence="6" id="KW-0249">Electron transport</keyword>
<feature type="domain" description="Cytochrome c" evidence="14">
    <location>
        <begin position="386"/>
        <end position="463"/>
    </location>
</feature>
<dbReference type="PANTHER" id="PTHR19271:SF16">
    <property type="entry name" value="CYTOCHROME B"/>
    <property type="match status" value="1"/>
</dbReference>
<feature type="domain" description="Cytochrome b/b6 C-terminal region profile" evidence="13">
    <location>
        <begin position="234"/>
        <end position="356"/>
    </location>
</feature>
<dbReference type="SUPFAM" id="SSF46626">
    <property type="entry name" value="Cytochrome c"/>
    <property type="match status" value="1"/>
</dbReference>
<dbReference type="RefSeq" id="WP_248359874.1">
    <property type="nucleotide sequence ID" value="NZ_AP025591.1"/>
</dbReference>
<evidence type="ECO:0000256" key="9">
    <source>
        <dbReference type="ARBA" id="ARBA00023136"/>
    </source>
</evidence>